<gene>
    <name evidence="3" type="ORF">SIRAN2875</name>
</gene>
<feature type="compositionally biased region" description="Low complexity" evidence="1">
    <location>
        <begin position="290"/>
        <end position="311"/>
    </location>
</feature>
<name>A0A060ZRC4_9ACTN</name>
<feature type="compositionally biased region" description="Low complexity" evidence="1">
    <location>
        <begin position="151"/>
        <end position="172"/>
    </location>
</feature>
<feature type="region of interest" description="Disordered" evidence="1">
    <location>
        <begin position="285"/>
        <end position="335"/>
    </location>
</feature>
<feature type="signal peptide" evidence="2">
    <location>
        <begin position="1"/>
        <end position="28"/>
    </location>
</feature>
<sequence>MSRGLPLLHRRRILLSGAIGGITCAAVAVGAAMAGQDGSGDASASTKAAPAISCPAVAGSLPEIPAEAQAEVDRNLALLDTQLAEANKRLSTSQGEGGPNFVQNAILGPLADKRKSTLDRIAISIGRRAEKPAGLDALAECTLSDGGAGAGSDSEAGGAASPTAAASQPTDEQGGGADQGSGAGEDSGQTINCPDVASEIGDVPAAAQAEVDRNLALLDTQLAEANKRLSTSQGEGGPNFVQNAILGPLADKRKSTLDRIAISIGRRAEKPAGLDALAECTLSDGGAGAGSDSEAGGAASPTAAASQPTDEQGGGADQGSGAGEDSGQTINCPDVASEIGDVPAAAQAEVDRNLALLDTQLAEANKRLSTSQGEGGPNFVQNAILGPLKDKRASTIDRIELSISRQGSTAPSGLDALAGCSLASG</sequence>
<feature type="chain" id="PRO_5039595713" description="Secreted protein" evidence="2">
    <location>
        <begin position="29"/>
        <end position="425"/>
    </location>
</feature>
<protein>
    <recommendedName>
        <fullName evidence="4">Secreted protein</fullName>
    </recommendedName>
</protein>
<feature type="region of interest" description="Disordered" evidence="1">
    <location>
        <begin position="146"/>
        <end position="196"/>
    </location>
</feature>
<keyword evidence="2" id="KW-0732">Signal</keyword>
<evidence type="ECO:0000256" key="2">
    <source>
        <dbReference type="SAM" id="SignalP"/>
    </source>
</evidence>
<dbReference type="HOGENOM" id="CLU_060254_0_0_11"/>
<evidence type="ECO:0000256" key="1">
    <source>
        <dbReference type="SAM" id="MobiDB-lite"/>
    </source>
</evidence>
<evidence type="ECO:0008006" key="4">
    <source>
        <dbReference type="Google" id="ProtNLM"/>
    </source>
</evidence>
<feature type="compositionally biased region" description="Gly residues" evidence="1">
    <location>
        <begin position="312"/>
        <end position="324"/>
    </location>
</feature>
<organism evidence="3">
    <name type="scientific">Streptomyces iranensis</name>
    <dbReference type="NCBI Taxonomy" id="576784"/>
    <lineage>
        <taxon>Bacteria</taxon>
        <taxon>Bacillati</taxon>
        <taxon>Actinomycetota</taxon>
        <taxon>Actinomycetes</taxon>
        <taxon>Kitasatosporales</taxon>
        <taxon>Streptomycetaceae</taxon>
        <taxon>Streptomyces</taxon>
        <taxon>Streptomyces violaceusniger group</taxon>
    </lineage>
</organism>
<dbReference type="AlphaFoldDB" id="A0A060ZRC4"/>
<accession>A0A060ZRC4</accession>
<evidence type="ECO:0000313" key="3">
    <source>
        <dbReference type="EMBL" id="CDR05951.1"/>
    </source>
</evidence>
<reference evidence="3" key="1">
    <citation type="submission" date="2014-05" db="EMBL/GenBank/DDBJ databases">
        <authorList>
            <person name="Horn Fabian"/>
        </authorList>
    </citation>
    <scope>NUCLEOTIDE SEQUENCE</scope>
</reference>
<feature type="compositionally biased region" description="Gly residues" evidence="1">
    <location>
        <begin position="173"/>
        <end position="185"/>
    </location>
</feature>
<dbReference type="EMBL" id="LK022848">
    <property type="protein sequence ID" value="CDR05951.1"/>
    <property type="molecule type" value="Genomic_DNA"/>
</dbReference>
<proteinExistence type="predicted"/>